<dbReference type="PROSITE" id="PS00163">
    <property type="entry name" value="FUMARATE_LYASES"/>
    <property type="match status" value="1"/>
</dbReference>
<dbReference type="PRINTS" id="PR00145">
    <property type="entry name" value="ARGSUCLYASE"/>
</dbReference>
<comment type="similarity">
    <text evidence="1">Belongs to the class-II fumarase/aspartase family.</text>
</comment>
<organism evidence="3 4">
    <name type="scientific">Pacificibacter marinus</name>
    <dbReference type="NCBI Taxonomy" id="658057"/>
    <lineage>
        <taxon>Bacteria</taxon>
        <taxon>Pseudomonadati</taxon>
        <taxon>Pseudomonadota</taxon>
        <taxon>Alphaproteobacteria</taxon>
        <taxon>Rhodobacterales</taxon>
        <taxon>Roseobacteraceae</taxon>
        <taxon>Pacificibacter</taxon>
    </lineage>
</organism>
<dbReference type="SUPFAM" id="SSF48557">
    <property type="entry name" value="L-aspartase-like"/>
    <property type="match status" value="1"/>
</dbReference>
<dbReference type="STRING" id="658057.SAMN04488032_101168"/>
<accession>A0A1Y5RJP4</accession>
<dbReference type="InterPro" id="IPR008948">
    <property type="entry name" value="L-Aspartase-like"/>
</dbReference>
<protein>
    <submittedName>
        <fullName evidence="3">3-carboxy-cis,cis-muconate cycloisomerase</fullName>
        <ecNumber evidence="3">5.5.1.2</ecNumber>
    </submittedName>
</protein>
<dbReference type="GO" id="GO:0047472">
    <property type="term" value="F:3-carboxy-cis,cis-muconate cycloisomerase activity"/>
    <property type="evidence" value="ECO:0007669"/>
    <property type="project" value="UniProtKB-EC"/>
</dbReference>
<dbReference type="NCBIfam" id="NF004631">
    <property type="entry name" value="PRK05975.1"/>
    <property type="match status" value="1"/>
</dbReference>
<sequence>MTTSAFDHPWLGGLFADDAMADIWSSDTQLAHMTAFEAAWSRALGEHVLGDKNVGEAAAKAIEAMSFDVDDIRAGLGKDGVPIPRMVAQMKAAAGTTVSDAGAVHKGATSQDVVDTALVLTLRETSFLIAGRLMELETSLKTLEAKFGDRPMMGRTRMQAATPITVRDRIEAWRRPVATHLERLDQLRPRVEVVQIGGASGDRKALGAHADAVVADVAKALGLAPNDKAWHAMRDSVAEYASFLSLVSGTLGKIGQDMCLMAQQGIDELRMSGGGGSSAMPHKQNPVLAELLVTLARFNATQISGMHQSLVHEQERSGAAWSLEWMLLPQMAQATGRGLAAAIDLCTRIERIGAAD</sequence>
<dbReference type="GO" id="GO:0016829">
    <property type="term" value="F:lyase activity"/>
    <property type="evidence" value="ECO:0007669"/>
    <property type="project" value="UniProtKB-ARBA"/>
</dbReference>
<dbReference type="PANTHER" id="PTHR43172">
    <property type="entry name" value="ADENYLOSUCCINATE LYASE"/>
    <property type="match status" value="1"/>
</dbReference>
<dbReference type="InterPro" id="IPR022761">
    <property type="entry name" value="Fumarate_lyase_N"/>
</dbReference>
<name>A0A1Y5RJP4_9RHOB</name>
<dbReference type="Proteomes" id="UP000193307">
    <property type="component" value="Unassembled WGS sequence"/>
</dbReference>
<evidence type="ECO:0000259" key="2">
    <source>
        <dbReference type="Pfam" id="PF00206"/>
    </source>
</evidence>
<dbReference type="PANTHER" id="PTHR43172:SF2">
    <property type="entry name" value="ADENYLOSUCCINATE LYASE C-TERMINAL DOMAIN-CONTAINING PROTEIN"/>
    <property type="match status" value="1"/>
</dbReference>
<dbReference type="EC" id="5.5.1.2" evidence="3"/>
<dbReference type="EMBL" id="FWFW01000001">
    <property type="protein sequence ID" value="SLN17892.1"/>
    <property type="molecule type" value="Genomic_DNA"/>
</dbReference>
<dbReference type="OrthoDB" id="9768878at2"/>
<dbReference type="RefSeq" id="WP_085847370.1">
    <property type="nucleotide sequence ID" value="NZ_FNZV01000001.1"/>
</dbReference>
<evidence type="ECO:0000313" key="3">
    <source>
        <dbReference type="EMBL" id="SLN17892.1"/>
    </source>
</evidence>
<feature type="domain" description="Fumarate lyase N-terminal" evidence="2">
    <location>
        <begin position="88"/>
        <end position="295"/>
    </location>
</feature>
<dbReference type="Pfam" id="PF00206">
    <property type="entry name" value="Lyase_1"/>
    <property type="match status" value="1"/>
</dbReference>
<reference evidence="3 4" key="1">
    <citation type="submission" date="2017-03" db="EMBL/GenBank/DDBJ databases">
        <authorList>
            <person name="Afonso C.L."/>
            <person name="Miller P.J."/>
            <person name="Scott M.A."/>
            <person name="Spackman E."/>
            <person name="Goraichik I."/>
            <person name="Dimitrov K.M."/>
            <person name="Suarez D.L."/>
            <person name="Swayne D.E."/>
        </authorList>
    </citation>
    <scope>NUCLEOTIDE SEQUENCE [LARGE SCALE GENOMIC DNA]</scope>
    <source>
        <strain evidence="3 4">CECT 7971</strain>
    </source>
</reference>
<dbReference type="Gene3D" id="1.20.200.10">
    <property type="entry name" value="Fumarase/aspartase (Central domain)"/>
    <property type="match status" value="1"/>
</dbReference>
<dbReference type="InterPro" id="IPR020557">
    <property type="entry name" value="Fumarate_lyase_CS"/>
</dbReference>
<dbReference type="InterPro" id="IPR000362">
    <property type="entry name" value="Fumarate_lyase_fam"/>
</dbReference>
<proteinExistence type="inferred from homology"/>
<dbReference type="AlphaFoldDB" id="A0A1Y5RJP4"/>
<keyword evidence="3" id="KW-0413">Isomerase</keyword>
<evidence type="ECO:0000256" key="1">
    <source>
        <dbReference type="ARBA" id="ARBA00034772"/>
    </source>
</evidence>
<evidence type="ECO:0000313" key="4">
    <source>
        <dbReference type="Proteomes" id="UP000193307"/>
    </source>
</evidence>
<keyword evidence="4" id="KW-1185">Reference proteome</keyword>
<gene>
    <name evidence="3" type="primary">pcaB</name>
    <name evidence="3" type="ORF">PAM7971_00482</name>
</gene>
<dbReference type="PRINTS" id="PR00149">
    <property type="entry name" value="FUMRATELYASE"/>
</dbReference>